<reference evidence="2 3" key="1">
    <citation type="submission" date="2017-09" db="EMBL/GenBank/DDBJ databases">
        <title>Depth-based differentiation of microbial function through sediment-hosted aquifers and enrichment of novel symbionts in the deep terrestrial subsurface.</title>
        <authorList>
            <person name="Probst A.J."/>
            <person name="Ladd B."/>
            <person name="Jarett J.K."/>
            <person name="Geller-Mcgrath D.E."/>
            <person name="Sieber C.M."/>
            <person name="Emerson J.B."/>
            <person name="Anantharaman K."/>
            <person name="Thomas B.C."/>
            <person name="Malmstrom R."/>
            <person name="Stieglmeier M."/>
            <person name="Klingl A."/>
            <person name="Woyke T."/>
            <person name="Ryan C.M."/>
            <person name="Banfield J.F."/>
        </authorList>
    </citation>
    <scope>NUCLEOTIDE SEQUENCE [LARGE SCALE GENOMIC DNA]</scope>
    <source>
        <strain evidence="2">CG17_big_fil_post_rev_8_21_14_2_50_48_46</strain>
    </source>
</reference>
<dbReference type="Gene3D" id="3.40.30.10">
    <property type="entry name" value="Glutaredoxin"/>
    <property type="match status" value="1"/>
</dbReference>
<comment type="similarity">
    <text evidence="1">Belongs to the ArsC family.</text>
</comment>
<evidence type="ECO:0000256" key="1">
    <source>
        <dbReference type="PROSITE-ProRule" id="PRU01282"/>
    </source>
</evidence>
<dbReference type="PROSITE" id="PS51353">
    <property type="entry name" value="ARSC"/>
    <property type="match status" value="1"/>
</dbReference>
<protein>
    <submittedName>
        <fullName evidence="2">Arsenate reductase</fullName>
    </submittedName>
</protein>
<organism evidence="2 3">
    <name type="scientific">bacterium (Candidatus Blackallbacteria) CG17_big_fil_post_rev_8_21_14_2_50_48_46</name>
    <dbReference type="NCBI Taxonomy" id="2014261"/>
    <lineage>
        <taxon>Bacteria</taxon>
        <taxon>Candidatus Blackallbacteria</taxon>
    </lineage>
</organism>
<dbReference type="Proteomes" id="UP000231019">
    <property type="component" value="Unassembled WGS sequence"/>
</dbReference>
<name>A0A2M7G6F2_9BACT</name>
<evidence type="ECO:0000313" key="3">
    <source>
        <dbReference type="Proteomes" id="UP000231019"/>
    </source>
</evidence>
<comment type="caution">
    <text evidence="2">The sequence shown here is derived from an EMBL/GenBank/DDBJ whole genome shotgun (WGS) entry which is preliminary data.</text>
</comment>
<sequence>MYTIYGIKNCSTMKKAFTWLESEGLAYTFVDYAKQKPSLEDLQRWQAGFGELPVNKAGTTFRKFKEAYEAASAEEQAQLLIANPSALKRPILEGPGLLLKSFKAEEWAHHLIKS</sequence>
<dbReference type="InterPro" id="IPR036249">
    <property type="entry name" value="Thioredoxin-like_sf"/>
</dbReference>
<dbReference type="Pfam" id="PF03960">
    <property type="entry name" value="ArsC"/>
    <property type="match status" value="1"/>
</dbReference>
<gene>
    <name evidence="2" type="ORF">COW36_08905</name>
</gene>
<accession>A0A2M7G6F2</accession>
<dbReference type="PANTHER" id="PTHR30041">
    <property type="entry name" value="ARSENATE REDUCTASE"/>
    <property type="match status" value="1"/>
</dbReference>
<dbReference type="InterPro" id="IPR006660">
    <property type="entry name" value="Arsenate_reductase-like"/>
</dbReference>
<dbReference type="SUPFAM" id="SSF52833">
    <property type="entry name" value="Thioredoxin-like"/>
    <property type="match status" value="1"/>
</dbReference>
<dbReference type="EMBL" id="PFFQ01000023">
    <property type="protein sequence ID" value="PIW17604.1"/>
    <property type="molecule type" value="Genomic_DNA"/>
</dbReference>
<dbReference type="AlphaFoldDB" id="A0A2M7G6F2"/>
<proteinExistence type="inferred from homology"/>
<evidence type="ECO:0000313" key="2">
    <source>
        <dbReference type="EMBL" id="PIW17604.1"/>
    </source>
</evidence>
<dbReference type="PANTHER" id="PTHR30041:SF8">
    <property type="entry name" value="PROTEIN YFFB"/>
    <property type="match status" value="1"/>
</dbReference>